<dbReference type="AlphaFoldDB" id="A0A5B8VPM4"/>
<dbReference type="Proteomes" id="UP000321291">
    <property type="component" value="Chromosome"/>
</dbReference>
<dbReference type="PANTHER" id="PTHR35866:SF1">
    <property type="entry name" value="YKGJ FAMILY CYSTEINE CLUSTER PROTEIN"/>
    <property type="match status" value="1"/>
</dbReference>
<sequence>MEKIDLKAFAIKAEEKKKGFRRFVTKIENQPPKNLNELAIETDKQVWQEIDCTTCANCCKTMTPTFTPKDIKRAATFLHMTPATFKAKWLIKEKKDTDWVNRLQPCQFLDLSTNLCTIYEARPDDCAGFPHLAKLKVKDYIHIHRQNMTYCPATYRFIELLKEKLQGYPAKKKLTGLKVVGKGTKRKTPVRLGQ</sequence>
<organism evidence="1 2">
    <name type="scientific">Arachidicoccus ginsenosidivorans</name>
    <dbReference type="NCBI Taxonomy" id="496057"/>
    <lineage>
        <taxon>Bacteria</taxon>
        <taxon>Pseudomonadati</taxon>
        <taxon>Bacteroidota</taxon>
        <taxon>Chitinophagia</taxon>
        <taxon>Chitinophagales</taxon>
        <taxon>Chitinophagaceae</taxon>
        <taxon>Arachidicoccus</taxon>
    </lineage>
</organism>
<name>A0A5B8VPM4_9BACT</name>
<evidence type="ECO:0000313" key="1">
    <source>
        <dbReference type="EMBL" id="QEC72208.1"/>
    </source>
</evidence>
<evidence type="ECO:0000313" key="2">
    <source>
        <dbReference type="Proteomes" id="UP000321291"/>
    </source>
</evidence>
<accession>A0A5B8VPM4</accession>
<proteinExistence type="predicted"/>
<dbReference type="Pfam" id="PF03692">
    <property type="entry name" value="CxxCxxCC"/>
    <property type="match status" value="1"/>
</dbReference>
<dbReference type="RefSeq" id="WP_146782126.1">
    <property type="nucleotide sequence ID" value="NZ_CP042434.1"/>
</dbReference>
<reference evidence="1 2" key="1">
    <citation type="journal article" date="2017" name="Int. J. Syst. Evol. Microbiol.">
        <title>Arachidicoccus ginsenosidivorans sp. nov., with ginsenoside-converting activity isolated from ginseng cultivating soil.</title>
        <authorList>
            <person name="Siddiqi M.Z."/>
            <person name="Aslam Z."/>
            <person name="Im W.T."/>
        </authorList>
    </citation>
    <scope>NUCLEOTIDE SEQUENCE [LARGE SCALE GENOMIC DNA]</scope>
    <source>
        <strain evidence="1 2">Gsoil 809</strain>
    </source>
</reference>
<dbReference type="PANTHER" id="PTHR35866">
    <property type="entry name" value="PUTATIVE-RELATED"/>
    <property type="match status" value="1"/>
</dbReference>
<dbReference type="KEGG" id="agi:FSB73_11515"/>
<keyword evidence="2" id="KW-1185">Reference proteome</keyword>
<dbReference type="InterPro" id="IPR005358">
    <property type="entry name" value="Puta_zinc/iron-chelating_dom"/>
</dbReference>
<dbReference type="OrthoDB" id="665764at2"/>
<gene>
    <name evidence="1" type="ORF">FSB73_11515</name>
</gene>
<protein>
    <submittedName>
        <fullName evidence="1">YkgJ family cysteine cluster protein</fullName>
    </submittedName>
</protein>
<dbReference type="EMBL" id="CP042434">
    <property type="protein sequence ID" value="QEC72208.1"/>
    <property type="molecule type" value="Genomic_DNA"/>
</dbReference>